<dbReference type="Pfam" id="PF22759">
    <property type="entry name" value="E217_GP41"/>
    <property type="match status" value="1"/>
</dbReference>
<evidence type="ECO:0000313" key="1">
    <source>
        <dbReference type="EMBL" id="GBQ88912.1"/>
    </source>
</evidence>
<keyword evidence="2" id="KW-1185">Reference proteome</keyword>
<dbReference type="EMBL" id="BAPV01000012">
    <property type="protein sequence ID" value="GBQ88912.1"/>
    <property type="molecule type" value="Genomic_DNA"/>
</dbReference>
<name>A0ABQ0Q2Z7_9PROT</name>
<comment type="caution">
    <text evidence="1">The sequence shown here is derived from an EMBL/GenBank/DDBJ whole genome shotgun (WGS) entry which is preliminary data.</text>
</comment>
<reference evidence="1" key="1">
    <citation type="submission" date="2013-04" db="EMBL/GenBank/DDBJ databases">
        <title>The genome sequencing project of 58 acetic acid bacteria.</title>
        <authorList>
            <person name="Okamoto-Kainuma A."/>
            <person name="Ishikawa M."/>
            <person name="Umino S."/>
            <person name="Koizumi Y."/>
            <person name="Shiwa Y."/>
            <person name="Yoshikawa H."/>
            <person name="Matsutani M."/>
            <person name="Matsushita K."/>
        </authorList>
    </citation>
    <scope>NUCLEOTIDE SEQUENCE</scope>
    <source>
        <strain evidence="1">NRIC 0535</strain>
    </source>
</reference>
<sequence>MSGSLSSYASYGGSLPRSFTKKKIDITFTVRSGGQAAGGVVDQEKLTGYRCQVDVTNAGLRMGSAANVRIYNLPLPLMNRMSLMPSRIPGVLSDLTRTTLNSIMIEAGDDKAGMTTIFNGIISSAFADFSTAPEPAFNIVSYDVIGPNTNIVAPHSFPAGASVASMVSQVASDAGYSFVNYGVNVRANGPTYVHGSVRDQIDQLMDGHRFIYDIPMIGTTGQASPYQVTIWSNNLQDLKGKTIPKVSAKTGMIGYPAYSNYGVSLVTLFDHRLQFMNTFAIDSAYLPAAWVNNQAGQVAPMPVNGTWVAQMVTHELDSEIPNGRWFTRVEAMRTDYAGNISYNG</sequence>
<organism evidence="1 2">
    <name type="scientific">Asaia krungthepensis NRIC 0535</name>
    <dbReference type="NCBI Taxonomy" id="1307925"/>
    <lineage>
        <taxon>Bacteria</taxon>
        <taxon>Pseudomonadati</taxon>
        <taxon>Pseudomonadota</taxon>
        <taxon>Alphaproteobacteria</taxon>
        <taxon>Acetobacterales</taxon>
        <taxon>Acetobacteraceae</taxon>
        <taxon>Asaia</taxon>
    </lineage>
</organism>
<proteinExistence type="predicted"/>
<gene>
    <name evidence="1" type="ORF">AA0535_1660</name>
</gene>
<evidence type="ECO:0000313" key="2">
    <source>
        <dbReference type="Proteomes" id="UP001062776"/>
    </source>
</evidence>
<protein>
    <recommendedName>
        <fullName evidence="3">Capsid protein</fullName>
    </recommendedName>
</protein>
<evidence type="ECO:0008006" key="3">
    <source>
        <dbReference type="Google" id="ProtNLM"/>
    </source>
</evidence>
<dbReference type="RefSeq" id="WP_264815515.1">
    <property type="nucleotide sequence ID" value="NZ_BAPV01000012.1"/>
</dbReference>
<accession>A0ABQ0Q2Z7</accession>
<dbReference type="Proteomes" id="UP001062776">
    <property type="component" value="Unassembled WGS sequence"/>
</dbReference>
<dbReference type="InterPro" id="IPR054496">
    <property type="entry name" value="E217_GP41"/>
</dbReference>